<evidence type="ECO:0000313" key="1">
    <source>
        <dbReference type="EMBL" id="ASV67509.1"/>
    </source>
</evidence>
<name>A0A248THA8_9BACI</name>
<keyword evidence="2" id="KW-1185">Reference proteome</keyword>
<dbReference type="Proteomes" id="UP000215137">
    <property type="component" value="Chromosome"/>
</dbReference>
<sequence>MINIELFVTYRGEKLFFGDVSSNFFDNLIYGTVFVGGDNLKGVGGRSFCDVGNFRKFALFENVKGYMVTSKGISSAKQIWTFLSGSVNV</sequence>
<gene>
    <name evidence="1" type="ORF">CKF48_09340</name>
</gene>
<dbReference type="KEGG" id="bko:CKF48_09340"/>
<organism evidence="1 2">
    <name type="scientific">Cytobacillus kochii</name>
    <dbReference type="NCBI Taxonomy" id="859143"/>
    <lineage>
        <taxon>Bacteria</taxon>
        <taxon>Bacillati</taxon>
        <taxon>Bacillota</taxon>
        <taxon>Bacilli</taxon>
        <taxon>Bacillales</taxon>
        <taxon>Bacillaceae</taxon>
        <taxon>Cytobacillus</taxon>
    </lineage>
</organism>
<dbReference type="EMBL" id="CP022983">
    <property type="protein sequence ID" value="ASV67509.1"/>
    <property type="molecule type" value="Genomic_DNA"/>
</dbReference>
<evidence type="ECO:0000313" key="2">
    <source>
        <dbReference type="Proteomes" id="UP000215137"/>
    </source>
</evidence>
<protein>
    <submittedName>
        <fullName evidence="1">Uncharacterized protein</fullName>
    </submittedName>
</protein>
<proteinExistence type="predicted"/>
<accession>A0A248THA8</accession>
<dbReference type="AlphaFoldDB" id="A0A248THA8"/>
<reference evidence="1 2" key="1">
    <citation type="submission" date="2017-08" db="EMBL/GenBank/DDBJ databases">
        <title>Complete Genome Sequence of Bacillus kochii Oregon-R-modENCODE STRAIN BDGP4, isolated from Drosophila melanogaster gut.</title>
        <authorList>
            <person name="Wan K.H."/>
            <person name="Yu C."/>
            <person name="Park S."/>
            <person name="Hammonds A.S."/>
            <person name="Booth B.W."/>
            <person name="Celniker S.E."/>
        </authorList>
    </citation>
    <scope>NUCLEOTIDE SEQUENCE [LARGE SCALE GENOMIC DNA]</scope>
    <source>
        <strain evidence="1 2">BDGP4</strain>
    </source>
</reference>